<evidence type="ECO:0000256" key="3">
    <source>
        <dbReference type="ARBA" id="ARBA00022777"/>
    </source>
</evidence>
<dbReference type="Proteomes" id="UP000294914">
    <property type="component" value="Unassembled WGS sequence"/>
</dbReference>
<dbReference type="InterPro" id="IPR000577">
    <property type="entry name" value="Carb_kinase_FGGY"/>
</dbReference>
<evidence type="ECO:0000256" key="1">
    <source>
        <dbReference type="ARBA" id="ARBA00009156"/>
    </source>
</evidence>
<evidence type="ECO:0000256" key="2">
    <source>
        <dbReference type="ARBA" id="ARBA00022679"/>
    </source>
</evidence>
<feature type="domain" description="Carbohydrate kinase FGGY N-terminal" evidence="4">
    <location>
        <begin position="7"/>
        <end position="238"/>
    </location>
</feature>
<evidence type="ECO:0000259" key="5">
    <source>
        <dbReference type="Pfam" id="PF02782"/>
    </source>
</evidence>
<evidence type="ECO:0000313" key="6">
    <source>
        <dbReference type="EMBL" id="TDY02615.1"/>
    </source>
</evidence>
<sequence>MTASSALYVGIDLGTSGCRATAINRDATILYTASTDLPPARAEGNARYQDPGLWWQAVERVLDELFEQIDPARVKRIAVDGTSGSVLVTNAAGEPLHEALLYNDQRDPVYVEHLKAMAPPDNPVLSPNAGLVKLLWLSMHVDKSALAHCLHQADWIAGKLTDRYGISDLNNCLKTGFNAEHHTWPRWMDTLPLDNAWLPDVQQPGEPIGPISAHMARRFNLSPETLIVSGTTDSTASFIATGASEPGDAVTVLGSTLVLKVLGPSPILSAQYGVYSQPLGDLWLVGGASSSGGAVLKQYFSDEQLQAMTTQLDPQQHTGLDYYPLPAPGERFPINDPHLSPQLEPRPDDDVTFFQGLLEGIARIEKQGYERLAELGAPFPKRILTSGGGSVNDAWTQIRQSLLGLPVETAPNTEAAYGSALIALRSDKN</sequence>
<keyword evidence="2" id="KW-0808">Transferase</keyword>
<dbReference type="Pfam" id="PF02782">
    <property type="entry name" value="FGGY_C"/>
    <property type="match status" value="1"/>
</dbReference>
<gene>
    <name evidence="6" type="ORF">EDC23_0990</name>
</gene>
<comment type="similarity">
    <text evidence="1">Belongs to the FGGY kinase family.</text>
</comment>
<dbReference type="PIRSF" id="PIRSF000538">
    <property type="entry name" value="GlpK"/>
    <property type="match status" value="1"/>
</dbReference>
<dbReference type="PANTHER" id="PTHR10196">
    <property type="entry name" value="SUGAR KINASE"/>
    <property type="match status" value="1"/>
</dbReference>
<evidence type="ECO:0000313" key="7">
    <source>
        <dbReference type="Proteomes" id="UP000294914"/>
    </source>
</evidence>
<dbReference type="EMBL" id="SOQX01000002">
    <property type="protein sequence ID" value="TDY02615.1"/>
    <property type="molecule type" value="Genomic_DNA"/>
</dbReference>
<organism evidence="6 7">
    <name type="scientific">Thiohalophilus thiocyanatoxydans</name>
    <dbReference type="NCBI Taxonomy" id="381308"/>
    <lineage>
        <taxon>Bacteria</taxon>
        <taxon>Pseudomonadati</taxon>
        <taxon>Pseudomonadota</taxon>
        <taxon>Gammaproteobacteria</taxon>
        <taxon>Thiohalomonadales</taxon>
        <taxon>Thiohalophilaceae</taxon>
        <taxon>Thiohalophilus</taxon>
    </lineage>
</organism>
<keyword evidence="3 6" id="KW-0418">Kinase</keyword>
<dbReference type="GO" id="GO:0005829">
    <property type="term" value="C:cytosol"/>
    <property type="evidence" value="ECO:0007669"/>
    <property type="project" value="TreeGrafter"/>
</dbReference>
<dbReference type="InterPro" id="IPR043129">
    <property type="entry name" value="ATPase_NBD"/>
</dbReference>
<feature type="domain" description="Carbohydrate kinase FGGY C-terminal" evidence="5">
    <location>
        <begin position="250"/>
        <end position="425"/>
    </location>
</feature>
<dbReference type="GO" id="GO:0004856">
    <property type="term" value="F:D-xylulokinase activity"/>
    <property type="evidence" value="ECO:0007669"/>
    <property type="project" value="TreeGrafter"/>
</dbReference>
<dbReference type="GO" id="GO:0019150">
    <property type="term" value="F:D-ribulokinase activity"/>
    <property type="evidence" value="ECO:0007669"/>
    <property type="project" value="TreeGrafter"/>
</dbReference>
<dbReference type="PANTHER" id="PTHR10196:SF80">
    <property type="entry name" value="D-RIBULOSE KINASE"/>
    <property type="match status" value="1"/>
</dbReference>
<name>A0A4V3H4B8_9GAMM</name>
<accession>A0A4V3H4B8</accession>
<comment type="caution">
    <text evidence="6">The sequence shown here is derived from an EMBL/GenBank/DDBJ whole genome shotgun (WGS) entry which is preliminary data.</text>
</comment>
<dbReference type="Gene3D" id="3.30.420.40">
    <property type="match status" value="2"/>
</dbReference>
<evidence type="ECO:0000259" key="4">
    <source>
        <dbReference type="Pfam" id="PF00370"/>
    </source>
</evidence>
<dbReference type="InterPro" id="IPR018485">
    <property type="entry name" value="FGGY_C"/>
</dbReference>
<dbReference type="AlphaFoldDB" id="A0A4V3H4B8"/>
<keyword evidence="7" id="KW-1185">Reference proteome</keyword>
<dbReference type="Pfam" id="PF00370">
    <property type="entry name" value="FGGY_N"/>
    <property type="match status" value="1"/>
</dbReference>
<dbReference type="RefSeq" id="WP_134081741.1">
    <property type="nucleotide sequence ID" value="NZ_SOQX01000002.1"/>
</dbReference>
<reference evidence="6 7" key="1">
    <citation type="submission" date="2019-03" db="EMBL/GenBank/DDBJ databases">
        <title>Genomic Encyclopedia of Type Strains, Phase IV (KMG-IV): sequencing the most valuable type-strain genomes for metagenomic binning, comparative biology and taxonomic classification.</title>
        <authorList>
            <person name="Goeker M."/>
        </authorList>
    </citation>
    <scope>NUCLEOTIDE SEQUENCE [LARGE SCALE GENOMIC DNA]</scope>
    <source>
        <strain evidence="6 7">DSM 16326</strain>
    </source>
</reference>
<proteinExistence type="inferred from homology"/>
<dbReference type="InterPro" id="IPR018484">
    <property type="entry name" value="FGGY_N"/>
</dbReference>
<dbReference type="OrthoDB" id="9805576at2"/>
<dbReference type="GO" id="GO:0005997">
    <property type="term" value="P:xylulose metabolic process"/>
    <property type="evidence" value="ECO:0007669"/>
    <property type="project" value="TreeGrafter"/>
</dbReference>
<protein>
    <submittedName>
        <fullName evidence="6">Xylulokinase</fullName>
    </submittedName>
</protein>
<dbReference type="CDD" id="cd07783">
    <property type="entry name" value="ASKHA_NBD_FGGY_SePSK_AtXK1-like"/>
    <property type="match status" value="1"/>
</dbReference>
<dbReference type="SUPFAM" id="SSF53067">
    <property type="entry name" value="Actin-like ATPase domain"/>
    <property type="match status" value="2"/>
</dbReference>